<reference evidence="2 3" key="1">
    <citation type="submission" date="2024-09" db="EMBL/GenBank/DDBJ databases">
        <title>Floridaenema gen nov. (Aerosakkonemataceae, Aerosakkonematales ord. nov., Cyanobacteria) from benthic tropical and subtropical fresh waters, with the description of four new species.</title>
        <authorList>
            <person name="Moretto J.A."/>
            <person name="Berthold D.E."/>
            <person name="Lefler F.W."/>
            <person name="Huang I.-S."/>
            <person name="Laughinghouse H. IV."/>
        </authorList>
    </citation>
    <scope>NUCLEOTIDE SEQUENCE [LARGE SCALE GENOMIC DNA]</scope>
    <source>
        <strain evidence="2 3">BLCC-F50</strain>
    </source>
</reference>
<dbReference type="InterPro" id="IPR003346">
    <property type="entry name" value="Transposase_20"/>
</dbReference>
<name>A0ABV4XRJ7_9CYAN</name>
<gene>
    <name evidence="2" type="ORF">ACE1CI_14690</name>
</gene>
<evidence type="ECO:0000313" key="2">
    <source>
        <dbReference type="EMBL" id="MFB2894155.1"/>
    </source>
</evidence>
<proteinExistence type="predicted"/>
<feature type="domain" description="Transposase IS116/IS110/IS902 C-terminal" evidence="1">
    <location>
        <begin position="31"/>
        <end position="82"/>
    </location>
</feature>
<dbReference type="Proteomes" id="UP001576784">
    <property type="component" value="Unassembled WGS sequence"/>
</dbReference>
<comment type="caution">
    <text evidence="2">The sequence shown here is derived from an EMBL/GenBank/DDBJ whole genome shotgun (WGS) entry which is preliminary data.</text>
</comment>
<organism evidence="2 3">
    <name type="scientific">Floridaenema flaviceps BLCC-F50</name>
    <dbReference type="NCBI Taxonomy" id="3153642"/>
    <lineage>
        <taxon>Bacteria</taxon>
        <taxon>Bacillati</taxon>
        <taxon>Cyanobacteriota</taxon>
        <taxon>Cyanophyceae</taxon>
        <taxon>Oscillatoriophycideae</taxon>
        <taxon>Aerosakkonematales</taxon>
        <taxon>Aerosakkonemataceae</taxon>
        <taxon>Floridanema</taxon>
        <taxon>Floridanema flaviceps</taxon>
    </lineage>
</organism>
<sequence length="108" mass="12511">MVKLHSVRNKVYSYMLFLPCFDHRLNFCWLGTTRRHLSRRRFEKALGVSPTTEASGDKSKKKIVGGSDLCRKALWQWLFTRISPEKCRLKNAIGKKLGAALDKEKSLR</sequence>
<evidence type="ECO:0000313" key="3">
    <source>
        <dbReference type="Proteomes" id="UP001576784"/>
    </source>
</evidence>
<dbReference type="Pfam" id="PF02371">
    <property type="entry name" value="Transposase_20"/>
    <property type="match status" value="1"/>
</dbReference>
<keyword evidence="3" id="KW-1185">Reference proteome</keyword>
<accession>A0ABV4XRJ7</accession>
<dbReference type="RefSeq" id="WP_413263805.1">
    <property type="nucleotide sequence ID" value="NZ_JBHFNR010000100.1"/>
</dbReference>
<dbReference type="EMBL" id="JBHFNR010000100">
    <property type="protein sequence ID" value="MFB2894155.1"/>
    <property type="molecule type" value="Genomic_DNA"/>
</dbReference>
<evidence type="ECO:0000259" key="1">
    <source>
        <dbReference type="Pfam" id="PF02371"/>
    </source>
</evidence>
<protein>
    <submittedName>
        <fullName evidence="2">Transposase</fullName>
    </submittedName>
</protein>